<comment type="caution">
    <text evidence="1">The sequence shown here is derived from an EMBL/GenBank/DDBJ whole genome shotgun (WGS) entry which is preliminary data.</text>
</comment>
<evidence type="ECO:0000313" key="2">
    <source>
        <dbReference type="Proteomes" id="UP000177346"/>
    </source>
</evidence>
<dbReference type="Proteomes" id="UP000177346">
    <property type="component" value="Unassembled WGS sequence"/>
</dbReference>
<sequence length="76" mass="9101">MLPLPRGEFEEMQKRLRTTPIFREYKIVNYKKKQYKVPVYQLVGKAALHLDRRVKTALREFRAGRTRPLKSLAELK</sequence>
<reference evidence="1 2" key="1">
    <citation type="journal article" date="2016" name="Nat. Commun.">
        <title>Thousands of microbial genomes shed light on interconnected biogeochemical processes in an aquifer system.</title>
        <authorList>
            <person name="Anantharaman K."/>
            <person name="Brown C.T."/>
            <person name="Hug L.A."/>
            <person name="Sharon I."/>
            <person name="Castelle C.J."/>
            <person name="Probst A.J."/>
            <person name="Thomas B.C."/>
            <person name="Singh A."/>
            <person name="Wilkins M.J."/>
            <person name="Karaoz U."/>
            <person name="Brodie E.L."/>
            <person name="Williams K.H."/>
            <person name="Hubbard S.S."/>
            <person name="Banfield J.F."/>
        </authorList>
    </citation>
    <scope>NUCLEOTIDE SEQUENCE [LARGE SCALE GENOMIC DNA]</scope>
</reference>
<accession>A0A1F5XID7</accession>
<dbReference type="EMBL" id="MFIF01000003">
    <property type="protein sequence ID" value="OGF87637.1"/>
    <property type="molecule type" value="Genomic_DNA"/>
</dbReference>
<organism evidence="1 2">
    <name type="scientific">Candidatus Giovannonibacteria bacterium RIFCSPLOWO2_01_FULL_46_32</name>
    <dbReference type="NCBI Taxonomy" id="1798353"/>
    <lineage>
        <taxon>Bacteria</taxon>
        <taxon>Candidatus Giovannoniibacteriota</taxon>
    </lineage>
</organism>
<proteinExistence type="predicted"/>
<dbReference type="AlphaFoldDB" id="A0A1F5XID7"/>
<gene>
    <name evidence="1" type="ORF">A3B19_02480</name>
</gene>
<protein>
    <submittedName>
        <fullName evidence="1">Uncharacterized protein</fullName>
    </submittedName>
</protein>
<evidence type="ECO:0000313" key="1">
    <source>
        <dbReference type="EMBL" id="OGF87637.1"/>
    </source>
</evidence>
<name>A0A1F5XID7_9BACT</name>